<gene>
    <name evidence="1" type="ORF">GCM10017161_16810</name>
</gene>
<reference evidence="1" key="2">
    <citation type="submission" date="2020-09" db="EMBL/GenBank/DDBJ databases">
        <authorList>
            <person name="Sun Q."/>
            <person name="Kim S."/>
        </authorList>
    </citation>
    <scope>NUCLEOTIDE SEQUENCE</scope>
    <source>
        <strain evidence="1">KCTC 42731</strain>
    </source>
</reference>
<dbReference type="EMBL" id="BNCK01000003">
    <property type="protein sequence ID" value="GHF89595.1"/>
    <property type="molecule type" value="Genomic_DNA"/>
</dbReference>
<sequence length="407" mass="46721">MYRWILLLITLVFIFPSYAAQTKEELLKEFNKLYFSIQKELQGKSLLEKIVLMEGKVEKHSTNPIAYDTLKQILATDKSVAGDYSAALSEFEYKSKIDELSLVNFDKYSPIEASTAISGLAKNTQIVMINEAHHSAQHRVLTYDLLSKLWQQGFRYFAAEALAENGEKFITNTYVEKNAGSIYVKETTFGQMLLLAKNIGFKLVSYDYGDQSTRKQRELSAAQNIIQKIFNHDKTAKVLIHVGYSHIKEQDGWLAEILKIKTGIDPLTINQTDFIETANLDKEPDIYKTIVERFDVDFPFILKSENDFWSANKGKYDVNVVWPRTQFKGNRPVWARLNRKTEQVDSSMCDNVLPCIIEVYDSNANGAFPSDRVYLSPTRQTSDVFISNESKYIRVMNLEKSKKLDLK</sequence>
<comment type="caution">
    <text evidence="1">The sequence shown here is derived from an EMBL/GenBank/DDBJ whole genome shotgun (WGS) entry which is preliminary data.</text>
</comment>
<organism evidence="1 2">
    <name type="scientific">Thalassotalea marina</name>
    <dbReference type="NCBI Taxonomy" id="1673741"/>
    <lineage>
        <taxon>Bacteria</taxon>
        <taxon>Pseudomonadati</taxon>
        <taxon>Pseudomonadota</taxon>
        <taxon>Gammaproteobacteria</taxon>
        <taxon>Alteromonadales</taxon>
        <taxon>Colwelliaceae</taxon>
        <taxon>Thalassotalea</taxon>
    </lineage>
</organism>
<proteinExistence type="predicted"/>
<dbReference type="AlphaFoldDB" id="A0A919EJR9"/>
<dbReference type="Proteomes" id="UP000623842">
    <property type="component" value="Unassembled WGS sequence"/>
</dbReference>
<evidence type="ECO:0000313" key="1">
    <source>
        <dbReference type="EMBL" id="GHF89595.1"/>
    </source>
</evidence>
<evidence type="ECO:0000313" key="2">
    <source>
        <dbReference type="Proteomes" id="UP000623842"/>
    </source>
</evidence>
<reference evidence="1" key="1">
    <citation type="journal article" date="2014" name="Int. J. Syst. Evol. Microbiol.">
        <title>Complete genome sequence of Corynebacterium casei LMG S-19264T (=DSM 44701T), isolated from a smear-ripened cheese.</title>
        <authorList>
            <consortium name="US DOE Joint Genome Institute (JGI-PGF)"/>
            <person name="Walter F."/>
            <person name="Albersmeier A."/>
            <person name="Kalinowski J."/>
            <person name="Ruckert C."/>
        </authorList>
    </citation>
    <scope>NUCLEOTIDE SEQUENCE</scope>
    <source>
        <strain evidence="1">KCTC 42731</strain>
    </source>
</reference>
<keyword evidence="2" id="KW-1185">Reference proteome</keyword>
<accession>A0A919EJR9</accession>
<name>A0A919EJR9_9GAMM</name>
<dbReference type="RefSeq" id="WP_189769175.1">
    <property type="nucleotide sequence ID" value="NZ_BNCK01000003.1"/>
</dbReference>
<protein>
    <submittedName>
        <fullName evidence="1">Uncharacterized protein</fullName>
    </submittedName>
</protein>